<reference evidence="2 3" key="1">
    <citation type="submission" date="2014-04" db="EMBL/GenBank/DDBJ databases">
        <authorList>
            <consortium name="DOE Joint Genome Institute"/>
            <person name="Kuo A."/>
            <person name="Tarkka M."/>
            <person name="Buscot F."/>
            <person name="Kohler A."/>
            <person name="Nagy L.G."/>
            <person name="Floudas D."/>
            <person name="Copeland A."/>
            <person name="Barry K.W."/>
            <person name="Cichocki N."/>
            <person name="Veneault-Fourrey C."/>
            <person name="LaButti K."/>
            <person name="Lindquist E.A."/>
            <person name="Lipzen A."/>
            <person name="Lundell T."/>
            <person name="Morin E."/>
            <person name="Murat C."/>
            <person name="Sun H."/>
            <person name="Tunlid A."/>
            <person name="Henrissat B."/>
            <person name="Grigoriev I.V."/>
            <person name="Hibbett D.S."/>
            <person name="Martin F."/>
            <person name="Nordberg H.P."/>
            <person name="Cantor M.N."/>
            <person name="Hua S.X."/>
        </authorList>
    </citation>
    <scope>NUCLEOTIDE SEQUENCE [LARGE SCALE GENOMIC DNA]</scope>
    <source>
        <strain evidence="2 3">F 1598</strain>
    </source>
</reference>
<gene>
    <name evidence="2" type="ORF">PILCRDRAFT_821478</name>
</gene>
<accession>A0A0C3FQE4</accession>
<feature type="region of interest" description="Disordered" evidence="1">
    <location>
        <begin position="1"/>
        <end position="23"/>
    </location>
</feature>
<organism evidence="2 3">
    <name type="scientific">Piloderma croceum (strain F 1598)</name>
    <dbReference type="NCBI Taxonomy" id="765440"/>
    <lineage>
        <taxon>Eukaryota</taxon>
        <taxon>Fungi</taxon>
        <taxon>Dikarya</taxon>
        <taxon>Basidiomycota</taxon>
        <taxon>Agaricomycotina</taxon>
        <taxon>Agaricomycetes</taxon>
        <taxon>Agaricomycetidae</taxon>
        <taxon>Atheliales</taxon>
        <taxon>Atheliaceae</taxon>
        <taxon>Piloderma</taxon>
    </lineage>
</organism>
<keyword evidence="3" id="KW-1185">Reference proteome</keyword>
<dbReference type="OrthoDB" id="3181072at2759"/>
<evidence type="ECO:0000313" key="2">
    <source>
        <dbReference type="EMBL" id="KIM81391.1"/>
    </source>
</evidence>
<dbReference type="Proteomes" id="UP000054166">
    <property type="component" value="Unassembled WGS sequence"/>
</dbReference>
<dbReference type="InParanoid" id="A0A0C3FQE4"/>
<sequence>MAANLDGALTSRPQSRTAQTPLPETTAIRELLATMKGTLTTLGQTFDTLNDQSARVSSLGPTMHDTTHQIQAIRRQIRVQDKKQEARIKEVKRMVSDQLKHQIMETMEPQIKEQVKAEIILQVSKQVTAQIKDHLPVSLEDQVVDSKKQFEVVRHSLINSEARRVNSVLRSPRDLNEPLAVVLKADGRKSELFPFDLKSLFLYDLKMAKALAQDHGLLESEMRETNLNRFMSHIGIQFSLIPVPISKQND</sequence>
<proteinExistence type="predicted"/>
<dbReference type="AlphaFoldDB" id="A0A0C3FQE4"/>
<dbReference type="EMBL" id="KN832999">
    <property type="protein sequence ID" value="KIM81391.1"/>
    <property type="molecule type" value="Genomic_DNA"/>
</dbReference>
<feature type="compositionally biased region" description="Polar residues" evidence="1">
    <location>
        <begin position="11"/>
        <end position="23"/>
    </location>
</feature>
<name>A0A0C3FQE4_PILCF</name>
<evidence type="ECO:0000313" key="3">
    <source>
        <dbReference type="Proteomes" id="UP000054166"/>
    </source>
</evidence>
<evidence type="ECO:0000256" key="1">
    <source>
        <dbReference type="SAM" id="MobiDB-lite"/>
    </source>
</evidence>
<protein>
    <submittedName>
        <fullName evidence="2">Uncharacterized protein</fullName>
    </submittedName>
</protein>
<dbReference type="HOGENOM" id="CLU_050078_0_1_1"/>
<reference evidence="3" key="2">
    <citation type="submission" date="2015-01" db="EMBL/GenBank/DDBJ databases">
        <title>Evolutionary Origins and Diversification of the Mycorrhizal Mutualists.</title>
        <authorList>
            <consortium name="DOE Joint Genome Institute"/>
            <consortium name="Mycorrhizal Genomics Consortium"/>
            <person name="Kohler A."/>
            <person name="Kuo A."/>
            <person name="Nagy L.G."/>
            <person name="Floudas D."/>
            <person name="Copeland A."/>
            <person name="Barry K.W."/>
            <person name="Cichocki N."/>
            <person name="Veneault-Fourrey C."/>
            <person name="LaButti K."/>
            <person name="Lindquist E.A."/>
            <person name="Lipzen A."/>
            <person name="Lundell T."/>
            <person name="Morin E."/>
            <person name="Murat C."/>
            <person name="Riley R."/>
            <person name="Ohm R."/>
            <person name="Sun H."/>
            <person name="Tunlid A."/>
            <person name="Henrissat B."/>
            <person name="Grigoriev I.V."/>
            <person name="Hibbett D.S."/>
            <person name="Martin F."/>
        </authorList>
    </citation>
    <scope>NUCLEOTIDE SEQUENCE [LARGE SCALE GENOMIC DNA]</scope>
    <source>
        <strain evidence="3">F 1598</strain>
    </source>
</reference>